<organism evidence="1 2">
    <name type="scientific">Parageobacillus caldoxylosilyticus NBRC 107762</name>
    <dbReference type="NCBI Taxonomy" id="1220594"/>
    <lineage>
        <taxon>Bacteria</taxon>
        <taxon>Bacillati</taxon>
        <taxon>Bacillota</taxon>
        <taxon>Bacilli</taxon>
        <taxon>Bacillales</taxon>
        <taxon>Anoxybacillaceae</taxon>
        <taxon>Saccharococcus</taxon>
    </lineage>
</organism>
<name>A0A023DJR7_9BACL</name>
<dbReference type="AlphaFoldDB" id="A0A023DJR7"/>
<evidence type="ECO:0000313" key="1">
    <source>
        <dbReference type="EMBL" id="GAJ41514.1"/>
    </source>
</evidence>
<dbReference type="EMBL" id="BAWO01000073">
    <property type="protein sequence ID" value="GAJ41514.1"/>
    <property type="molecule type" value="Genomic_DNA"/>
</dbReference>
<accession>A0A023DJR7</accession>
<gene>
    <name evidence="1" type="ORF">GCA01S_073_00100</name>
</gene>
<comment type="caution">
    <text evidence="1">The sequence shown here is derived from an EMBL/GenBank/DDBJ whole genome shotgun (WGS) entry which is preliminary data.</text>
</comment>
<evidence type="ECO:0000313" key="2">
    <source>
        <dbReference type="Proteomes" id="UP000023561"/>
    </source>
</evidence>
<protein>
    <submittedName>
        <fullName evidence="1">Uncharacterized protein</fullName>
    </submittedName>
</protein>
<keyword evidence="2" id="KW-1185">Reference proteome</keyword>
<sequence length="82" mass="9359">MNNALITTLSVKTGKLVRVEDIQIGMEIAVLSISKEIYPPELQRSRRYVISGNRAIIWDFHDLKTRIATYKRRNGGNGNGWN</sequence>
<proteinExistence type="predicted"/>
<reference evidence="1 2" key="1">
    <citation type="submission" date="2014-04" db="EMBL/GenBank/DDBJ databases">
        <title>Whole genome shotgun sequence of Geobacillus caldoxylosilyticus NBRC 107762.</title>
        <authorList>
            <person name="Hosoyama A."/>
            <person name="Hosoyama Y."/>
            <person name="Katano-Makiyama Y."/>
            <person name="Tsuchikane K."/>
            <person name="Ohji S."/>
            <person name="Ichikawa N."/>
            <person name="Yamazoe A."/>
            <person name="Fujita N."/>
        </authorList>
    </citation>
    <scope>NUCLEOTIDE SEQUENCE [LARGE SCALE GENOMIC DNA]</scope>
    <source>
        <strain evidence="1 2">NBRC 107762</strain>
    </source>
</reference>
<dbReference type="Proteomes" id="UP000023561">
    <property type="component" value="Unassembled WGS sequence"/>
</dbReference>